<dbReference type="Proteomes" id="UP001138751">
    <property type="component" value="Unassembled WGS sequence"/>
</dbReference>
<dbReference type="GO" id="GO:1990281">
    <property type="term" value="C:efflux pump complex"/>
    <property type="evidence" value="ECO:0007669"/>
    <property type="project" value="TreeGrafter"/>
</dbReference>
<accession>A0A9X9X1Q0</accession>
<evidence type="ECO:0000259" key="1">
    <source>
        <dbReference type="Pfam" id="PF25989"/>
    </source>
</evidence>
<comment type="caution">
    <text evidence="2">The sequence shown here is derived from an EMBL/GenBank/DDBJ whole genome shotgun (WGS) entry which is preliminary data.</text>
</comment>
<dbReference type="PANTHER" id="PTHR30469">
    <property type="entry name" value="MULTIDRUG RESISTANCE PROTEIN MDTA"/>
    <property type="match status" value="1"/>
</dbReference>
<evidence type="ECO:0000313" key="2">
    <source>
        <dbReference type="EMBL" id="MBR0673329.1"/>
    </source>
</evidence>
<dbReference type="Gene3D" id="1.10.287.470">
    <property type="entry name" value="Helix hairpin bin"/>
    <property type="match status" value="1"/>
</dbReference>
<dbReference type="PANTHER" id="PTHR30469:SF15">
    <property type="entry name" value="HLYD FAMILY OF SECRETION PROTEINS"/>
    <property type="match status" value="1"/>
</dbReference>
<dbReference type="GO" id="GO:0015562">
    <property type="term" value="F:efflux transmembrane transporter activity"/>
    <property type="evidence" value="ECO:0007669"/>
    <property type="project" value="TreeGrafter"/>
</dbReference>
<protein>
    <submittedName>
        <fullName evidence="2">HlyD family efflux transporter periplasmic adaptor subunit</fullName>
    </submittedName>
</protein>
<dbReference type="AlphaFoldDB" id="A0A9X9X1Q0"/>
<dbReference type="Gene3D" id="2.40.30.170">
    <property type="match status" value="1"/>
</dbReference>
<dbReference type="InterPro" id="IPR058637">
    <property type="entry name" value="YknX-like_C"/>
</dbReference>
<name>A0A9X9X1Q0_9PROT</name>
<feature type="domain" description="YknX-like C-terminal permuted SH3-like" evidence="1">
    <location>
        <begin position="331"/>
        <end position="396"/>
    </location>
</feature>
<dbReference type="EMBL" id="JAAEDM010000067">
    <property type="protein sequence ID" value="MBR0673329.1"/>
    <property type="molecule type" value="Genomic_DNA"/>
</dbReference>
<dbReference type="RefSeq" id="WP_211863737.1">
    <property type="nucleotide sequence ID" value="NZ_JAAEDM010000067.1"/>
</dbReference>
<evidence type="ECO:0000313" key="3">
    <source>
        <dbReference type="Proteomes" id="UP001138751"/>
    </source>
</evidence>
<dbReference type="Pfam" id="PF25989">
    <property type="entry name" value="YknX_C"/>
    <property type="match status" value="1"/>
</dbReference>
<gene>
    <name evidence="2" type="ORF">GXW76_19290</name>
</gene>
<sequence>MRRQLRRALIATAVLLALGSGLFLAFRQRPVLVETEQVVRGRFEAVVEEDGRTRVRDRYVVSAPVAGRVLRLGARAGDAVAHGDLLAEILAAPSALLSPRARREAEERVGAAEAMLQQAGILVERAAAQQAQAAADATRVRALHARGAAPLQQLERAELTERTAARDMLAAERRRHAAEHELDQARALLASVDAAEEGGPERREVRAPVAGRVLRVLQESEAVVATGTPLLELGDPAELEVVVDVLTMEAVGITPGAPVVFDRWGGPAPLEGRVRLVEPGAFTRVSALGVEEQRVWVVIDLVSPRERWVTLGDGFRVDARITVEAAEDAVLVPVSALFRRGAGWAAFVVADGVARERRVEVARRAARSAMISTGLVPGETVVVFPPTALADGTRVSSAR</sequence>
<organism evidence="2 3">
    <name type="scientific">Neoroseomonas soli</name>
    <dbReference type="NCBI Taxonomy" id="1081025"/>
    <lineage>
        <taxon>Bacteria</taxon>
        <taxon>Pseudomonadati</taxon>
        <taxon>Pseudomonadota</taxon>
        <taxon>Alphaproteobacteria</taxon>
        <taxon>Acetobacterales</taxon>
        <taxon>Acetobacteraceae</taxon>
        <taxon>Neoroseomonas</taxon>
    </lineage>
</organism>
<proteinExistence type="predicted"/>
<dbReference type="Gene3D" id="2.40.420.20">
    <property type="match status" value="1"/>
</dbReference>
<keyword evidence="3" id="KW-1185">Reference proteome</keyword>
<reference evidence="2" key="1">
    <citation type="submission" date="2020-01" db="EMBL/GenBank/DDBJ databases">
        <authorList>
            <person name="Rat A."/>
        </authorList>
    </citation>
    <scope>NUCLEOTIDE SEQUENCE</scope>
    <source>
        <strain evidence="2">LMG 31231</strain>
    </source>
</reference>
<dbReference type="Gene3D" id="2.40.50.100">
    <property type="match status" value="1"/>
</dbReference>
<reference evidence="2" key="2">
    <citation type="journal article" date="2021" name="Syst. Appl. Microbiol.">
        <title>Roseomonas hellenica sp. nov., isolated from roots of wild-growing Alkanna tinctoria.</title>
        <authorList>
            <person name="Rat A."/>
            <person name="Naranjo H.D."/>
            <person name="Lebbe L."/>
            <person name="Cnockaert M."/>
            <person name="Krigas N."/>
            <person name="Grigoriadou K."/>
            <person name="Maloupa E."/>
            <person name="Willems A."/>
        </authorList>
    </citation>
    <scope>NUCLEOTIDE SEQUENCE</scope>
    <source>
        <strain evidence="2">LMG 31231</strain>
    </source>
</reference>